<dbReference type="Gene3D" id="3.40.50.2300">
    <property type="match status" value="2"/>
</dbReference>
<evidence type="ECO:0000313" key="3">
    <source>
        <dbReference type="Proteomes" id="UP000278962"/>
    </source>
</evidence>
<sequence length="371" mass="39396">MATARRLLIGCALGLAVAATGCGDGDERAARADPSVREAQVAVQRTVLRGEDYAGPRDGPRAQEGGLVIFVAGDLNNGGIAGAARGAQEAAAAIGWQLDVLDGEGSIAGQQRALRAAVRRDPAGIILGSIDATEQRHVLLQARARRIPVVGWHAGTHPGPGRHTGLFFNVSTEVDEVVRQATRFVIAHSAGNAGVVIVTDRRYPIGAHKADLMAEQLRACRGCRVLEEVDSPIDLAQQRMPAIMSSLLHRFGDRLGYLLTINGAYVGGARAALVDAGRRGGDPPYAVSAGDGDASDFERLQAQDHQTATVAEPLNLHGWQLIDELNRARAGAPPSGYIAPPRLITRADVPDGAVFDPDSGYRDRYRRIWSR</sequence>
<name>A0A660KZ06_9ACTN</name>
<dbReference type="Pfam" id="PF13407">
    <property type="entry name" value="Peripla_BP_4"/>
    <property type="match status" value="1"/>
</dbReference>
<comment type="caution">
    <text evidence="2">The sequence shown here is derived from an EMBL/GenBank/DDBJ whole genome shotgun (WGS) entry which is preliminary data.</text>
</comment>
<accession>A0A660KZ06</accession>
<dbReference type="RefSeq" id="WP_121254984.1">
    <property type="nucleotide sequence ID" value="NZ_RBIL01000002.1"/>
</dbReference>
<dbReference type="EMBL" id="RBIL01000002">
    <property type="protein sequence ID" value="RKQ86876.1"/>
    <property type="molecule type" value="Genomic_DNA"/>
</dbReference>
<organism evidence="2 3">
    <name type="scientific">Solirubrobacter pauli</name>
    <dbReference type="NCBI Taxonomy" id="166793"/>
    <lineage>
        <taxon>Bacteria</taxon>
        <taxon>Bacillati</taxon>
        <taxon>Actinomycetota</taxon>
        <taxon>Thermoleophilia</taxon>
        <taxon>Solirubrobacterales</taxon>
        <taxon>Solirubrobacteraceae</taxon>
        <taxon>Solirubrobacter</taxon>
    </lineage>
</organism>
<dbReference type="InterPro" id="IPR028082">
    <property type="entry name" value="Peripla_BP_I"/>
</dbReference>
<reference evidence="2 3" key="1">
    <citation type="submission" date="2018-10" db="EMBL/GenBank/DDBJ databases">
        <title>Genomic Encyclopedia of Archaeal and Bacterial Type Strains, Phase II (KMG-II): from individual species to whole genera.</title>
        <authorList>
            <person name="Goeker M."/>
        </authorList>
    </citation>
    <scope>NUCLEOTIDE SEQUENCE [LARGE SCALE GENOMIC DNA]</scope>
    <source>
        <strain evidence="2 3">DSM 14954</strain>
    </source>
</reference>
<keyword evidence="3" id="KW-1185">Reference proteome</keyword>
<dbReference type="OrthoDB" id="3789223at2"/>
<evidence type="ECO:0000259" key="1">
    <source>
        <dbReference type="Pfam" id="PF13407"/>
    </source>
</evidence>
<evidence type="ECO:0000313" key="2">
    <source>
        <dbReference type="EMBL" id="RKQ86876.1"/>
    </source>
</evidence>
<dbReference type="PROSITE" id="PS51257">
    <property type="entry name" value="PROKAR_LIPOPROTEIN"/>
    <property type="match status" value="1"/>
</dbReference>
<feature type="domain" description="Periplasmic binding protein" evidence="1">
    <location>
        <begin position="70"/>
        <end position="327"/>
    </location>
</feature>
<gene>
    <name evidence="2" type="ORF">C8N24_4891</name>
</gene>
<protein>
    <submittedName>
        <fullName evidence="2">Ribose transport system substrate-binding protein</fullName>
    </submittedName>
</protein>
<dbReference type="Proteomes" id="UP000278962">
    <property type="component" value="Unassembled WGS sequence"/>
</dbReference>
<proteinExistence type="predicted"/>
<dbReference type="InterPro" id="IPR025997">
    <property type="entry name" value="SBP_2_dom"/>
</dbReference>
<dbReference type="SUPFAM" id="SSF53822">
    <property type="entry name" value="Periplasmic binding protein-like I"/>
    <property type="match status" value="1"/>
</dbReference>
<dbReference type="AlphaFoldDB" id="A0A660KZ06"/>